<dbReference type="CDD" id="cd04301">
    <property type="entry name" value="NAT_SF"/>
    <property type="match status" value="1"/>
</dbReference>
<accession>A0A1E5HBD6</accession>
<proteinExistence type="predicted"/>
<dbReference type="InterPro" id="IPR052564">
    <property type="entry name" value="N-acetyltrans/Recomb-assoc"/>
</dbReference>
<dbReference type="InterPro" id="IPR016181">
    <property type="entry name" value="Acyl_CoA_acyltransferase"/>
</dbReference>
<dbReference type="AlphaFoldDB" id="A0A1E5HBD6"/>
<protein>
    <recommendedName>
        <fullName evidence="1">N-acetyltransferase domain-containing protein</fullName>
    </recommendedName>
</protein>
<dbReference type="RefSeq" id="WP_069640322.1">
    <property type="nucleotide sequence ID" value="NZ_JAFBEZ010000018.1"/>
</dbReference>
<comment type="caution">
    <text evidence="2">The sequence shown here is derived from an EMBL/GenBank/DDBJ whole genome shotgun (WGS) entry which is preliminary data.</text>
</comment>
<dbReference type="STRING" id="1131292.BCR24_03535"/>
<dbReference type="InterPro" id="IPR000182">
    <property type="entry name" value="GNAT_dom"/>
</dbReference>
<sequence length="158" mass="18077">MNNTIKPLLSTNGAQLKEALTLVHSVFQEFEAPDYANEGIERFKQFITFDEITQQLVAKELMIWSHFSDESKITGMIALRLPNHISLLFVDKAYHKQGIARRLVETVATYCQTFHNISELTLNSSPYAIKAYKHLSFSPTDIQQEIDGIIFTPMKKIL</sequence>
<evidence type="ECO:0000259" key="1">
    <source>
        <dbReference type="PROSITE" id="PS51186"/>
    </source>
</evidence>
<dbReference type="GO" id="GO:0016747">
    <property type="term" value="F:acyltransferase activity, transferring groups other than amino-acyl groups"/>
    <property type="evidence" value="ECO:0007669"/>
    <property type="project" value="InterPro"/>
</dbReference>
<feature type="domain" description="N-acetyltransferase" evidence="1">
    <location>
        <begin position="3"/>
        <end position="158"/>
    </location>
</feature>
<dbReference type="EMBL" id="MIKC01000023">
    <property type="protein sequence ID" value="OEG22213.1"/>
    <property type="molecule type" value="Genomic_DNA"/>
</dbReference>
<reference evidence="3" key="1">
    <citation type="submission" date="2016-09" db="EMBL/GenBank/DDBJ databases">
        <authorList>
            <person name="Gulvik C.A."/>
        </authorList>
    </citation>
    <scope>NUCLEOTIDE SEQUENCE [LARGE SCALE GENOMIC DNA]</scope>
    <source>
        <strain evidence="3">LMG 26676</strain>
    </source>
</reference>
<dbReference type="Pfam" id="PF13673">
    <property type="entry name" value="Acetyltransf_10"/>
    <property type="match status" value="1"/>
</dbReference>
<dbReference type="PANTHER" id="PTHR43451:SF1">
    <property type="entry name" value="ACETYLTRANSFERASE"/>
    <property type="match status" value="1"/>
</dbReference>
<dbReference type="PROSITE" id="PS51186">
    <property type="entry name" value="GNAT"/>
    <property type="match status" value="1"/>
</dbReference>
<dbReference type="Gene3D" id="3.40.630.30">
    <property type="match status" value="1"/>
</dbReference>
<dbReference type="PANTHER" id="PTHR43451">
    <property type="entry name" value="ACETYLTRANSFERASE (GNAT) FAMILY PROTEIN"/>
    <property type="match status" value="1"/>
</dbReference>
<keyword evidence="3" id="KW-1185">Reference proteome</keyword>
<evidence type="ECO:0000313" key="3">
    <source>
        <dbReference type="Proteomes" id="UP000094469"/>
    </source>
</evidence>
<organism evidence="2 3">
    <name type="scientific">Enterococcus ureilyticus</name>
    <dbReference type="NCBI Taxonomy" id="1131292"/>
    <lineage>
        <taxon>Bacteria</taxon>
        <taxon>Bacillati</taxon>
        <taxon>Bacillota</taxon>
        <taxon>Bacilli</taxon>
        <taxon>Lactobacillales</taxon>
        <taxon>Enterococcaceae</taxon>
        <taxon>Enterococcus</taxon>
    </lineage>
</organism>
<evidence type="ECO:0000313" key="2">
    <source>
        <dbReference type="EMBL" id="OEG22213.1"/>
    </source>
</evidence>
<gene>
    <name evidence="2" type="ORF">BCR24_03535</name>
</gene>
<dbReference type="SUPFAM" id="SSF55729">
    <property type="entry name" value="Acyl-CoA N-acyltransferases (Nat)"/>
    <property type="match status" value="1"/>
</dbReference>
<dbReference type="Proteomes" id="UP000094469">
    <property type="component" value="Unassembled WGS sequence"/>
</dbReference>
<dbReference type="OrthoDB" id="46888at2"/>
<name>A0A1E5HBD6_9ENTE</name>